<feature type="compositionally biased region" description="Basic and acidic residues" evidence="1">
    <location>
        <begin position="298"/>
        <end position="320"/>
    </location>
</feature>
<reference evidence="3" key="1">
    <citation type="journal article" date="2021" name="PeerJ">
        <title>Extensive microbial diversity within the chicken gut microbiome revealed by metagenomics and culture.</title>
        <authorList>
            <person name="Gilroy R."/>
            <person name="Ravi A."/>
            <person name="Getino M."/>
            <person name="Pursley I."/>
            <person name="Horton D.L."/>
            <person name="Alikhan N.F."/>
            <person name="Baker D."/>
            <person name="Gharbi K."/>
            <person name="Hall N."/>
            <person name="Watson M."/>
            <person name="Adriaenssens E.M."/>
            <person name="Foster-Nyarko E."/>
            <person name="Jarju S."/>
            <person name="Secka A."/>
            <person name="Antonio M."/>
            <person name="Oren A."/>
            <person name="Chaudhuri R.R."/>
            <person name="La Ragione R."/>
            <person name="Hildebrand F."/>
            <person name="Pallen M.J."/>
        </authorList>
    </citation>
    <scope>NUCLEOTIDE SEQUENCE</scope>
    <source>
        <strain evidence="3">ChiBcec1-1093</strain>
    </source>
</reference>
<keyword evidence="2" id="KW-0812">Transmembrane</keyword>
<feature type="transmembrane region" description="Helical" evidence="2">
    <location>
        <begin position="246"/>
        <end position="266"/>
    </location>
</feature>
<evidence type="ECO:0000256" key="2">
    <source>
        <dbReference type="SAM" id="Phobius"/>
    </source>
</evidence>
<feature type="transmembrane region" description="Helical" evidence="2">
    <location>
        <begin position="220"/>
        <end position="239"/>
    </location>
</feature>
<keyword evidence="2" id="KW-1133">Transmembrane helix</keyword>
<accession>A0A9D2GFX6</accession>
<evidence type="ECO:0000256" key="1">
    <source>
        <dbReference type="SAM" id="MobiDB-lite"/>
    </source>
</evidence>
<keyword evidence="2" id="KW-0472">Membrane</keyword>
<gene>
    <name evidence="3" type="ORF">IAA17_01245</name>
</gene>
<proteinExistence type="predicted"/>
<reference evidence="3" key="2">
    <citation type="submission" date="2021-04" db="EMBL/GenBank/DDBJ databases">
        <authorList>
            <person name="Gilroy R."/>
        </authorList>
    </citation>
    <scope>NUCLEOTIDE SEQUENCE</scope>
    <source>
        <strain evidence="3">ChiBcec1-1093</strain>
    </source>
</reference>
<evidence type="ECO:0000313" key="4">
    <source>
        <dbReference type="Proteomes" id="UP000824101"/>
    </source>
</evidence>
<feature type="transmembrane region" description="Helical" evidence="2">
    <location>
        <begin position="272"/>
        <end position="292"/>
    </location>
</feature>
<feature type="region of interest" description="Disordered" evidence="1">
    <location>
        <begin position="295"/>
        <end position="320"/>
    </location>
</feature>
<name>A0A9D2GFX6_9FIRM</name>
<dbReference type="EMBL" id="DXBC01000022">
    <property type="protein sequence ID" value="HIZ78405.1"/>
    <property type="molecule type" value="Genomic_DNA"/>
</dbReference>
<comment type="caution">
    <text evidence="3">The sequence shown here is derived from an EMBL/GenBank/DDBJ whole genome shotgun (WGS) entry which is preliminary data.</text>
</comment>
<evidence type="ECO:0000313" key="3">
    <source>
        <dbReference type="EMBL" id="HIZ78405.1"/>
    </source>
</evidence>
<sequence>MKREEFLKILEERLQVLNEQEREDIVSEYRQHIEMRMESGLTEEDAIRDFGDLNELVGEILDAYSVNPDYGKKQGFDPKAGAKAAGEAVFAGTKKAGALGKRTAGVVKRWILALFKGACGLMSGIWRGMKGAAAAVRSRLRRKEKREALTAAGISDGCGEVSVPAVPEMHSAEGPIAGNGSGNLSILPETAGIRPGRREGKEESSRRPGLWLSFGKLWRALWRLAAACVRILGTVFVLLPMAAVDFLGVVCFGCLLVLCLMGYPAVGLTVGAFGGVVSCTALIFLVSDVLFAGKRQKKTAERPAEDRLTEDGEEETAHEA</sequence>
<dbReference type="Pfam" id="PF22564">
    <property type="entry name" value="HAAS"/>
    <property type="match status" value="1"/>
</dbReference>
<dbReference type="AlphaFoldDB" id="A0A9D2GFX6"/>
<organism evidence="3 4">
    <name type="scientific">Candidatus Lachnoclostridium stercorigallinarum</name>
    <dbReference type="NCBI Taxonomy" id="2838634"/>
    <lineage>
        <taxon>Bacteria</taxon>
        <taxon>Bacillati</taxon>
        <taxon>Bacillota</taxon>
        <taxon>Clostridia</taxon>
        <taxon>Lachnospirales</taxon>
        <taxon>Lachnospiraceae</taxon>
    </lineage>
</organism>
<protein>
    <submittedName>
        <fullName evidence="3">DUF1700 domain-containing protein</fullName>
    </submittedName>
</protein>
<dbReference type="Proteomes" id="UP000824101">
    <property type="component" value="Unassembled WGS sequence"/>
</dbReference>